<proteinExistence type="predicted"/>
<dbReference type="EMBL" id="CAUOFW020002280">
    <property type="protein sequence ID" value="CAK9152665.1"/>
    <property type="molecule type" value="Genomic_DNA"/>
</dbReference>
<dbReference type="AlphaFoldDB" id="A0ABC8S770"/>
<name>A0ABC8S770_9AQUA</name>
<accession>A0ABC8S770</accession>
<feature type="compositionally biased region" description="Polar residues" evidence="1">
    <location>
        <begin position="120"/>
        <end position="133"/>
    </location>
</feature>
<evidence type="ECO:0000313" key="2">
    <source>
        <dbReference type="EMBL" id="CAK9152665.1"/>
    </source>
</evidence>
<feature type="region of interest" description="Disordered" evidence="1">
    <location>
        <begin position="103"/>
        <end position="145"/>
    </location>
</feature>
<comment type="caution">
    <text evidence="2">The sequence shown here is derived from an EMBL/GenBank/DDBJ whole genome shotgun (WGS) entry which is preliminary data.</text>
</comment>
<keyword evidence="3" id="KW-1185">Reference proteome</keyword>
<feature type="compositionally biased region" description="Basic and acidic residues" evidence="1">
    <location>
        <begin position="110"/>
        <end position="119"/>
    </location>
</feature>
<evidence type="ECO:0000313" key="3">
    <source>
        <dbReference type="Proteomes" id="UP001642360"/>
    </source>
</evidence>
<sequence length="145" mass="15337">MAASKSAADQAFAITNLEIVIGNQKNNILHESSSQLLSNAIAIAPIAMSQAPSSSHVVHADQAFAITNLEIVIGNQKNNILNESSSQLLSNAIAIAPNAMSQAPSSSHVVHGENSKNEKQNMPTSQGQNNCFSQKEWDGQTHFGS</sequence>
<protein>
    <submittedName>
        <fullName evidence="2">Uncharacterized protein</fullName>
    </submittedName>
</protein>
<evidence type="ECO:0000256" key="1">
    <source>
        <dbReference type="SAM" id="MobiDB-lite"/>
    </source>
</evidence>
<dbReference type="Proteomes" id="UP001642360">
    <property type="component" value="Unassembled WGS sequence"/>
</dbReference>
<reference evidence="2 3" key="1">
    <citation type="submission" date="2024-02" db="EMBL/GenBank/DDBJ databases">
        <authorList>
            <person name="Vignale AGUSTIN F."/>
            <person name="Sosa J E."/>
            <person name="Modenutti C."/>
        </authorList>
    </citation>
    <scope>NUCLEOTIDE SEQUENCE [LARGE SCALE GENOMIC DNA]</scope>
</reference>
<gene>
    <name evidence="2" type="ORF">ILEXP_LOCUS20890</name>
</gene>
<organism evidence="2 3">
    <name type="scientific">Ilex paraguariensis</name>
    <name type="common">yerba mate</name>
    <dbReference type="NCBI Taxonomy" id="185542"/>
    <lineage>
        <taxon>Eukaryota</taxon>
        <taxon>Viridiplantae</taxon>
        <taxon>Streptophyta</taxon>
        <taxon>Embryophyta</taxon>
        <taxon>Tracheophyta</taxon>
        <taxon>Spermatophyta</taxon>
        <taxon>Magnoliopsida</taxon>
        <taxon>eudicotyledons</taxon>
        <taxon>Gunneridae</taxon>
        <taxon>Pentapetalae</taxon>
        <taxon>asterids</taxon>
        <taxon>campanulids</taxon>
        <taxon>Aquifoliales</taxon>
        <taxon>Aquifoliaceae</taxon>
        <taxon>Ilex</taxon>
    </lineage>
</organism>